<dbReference type="RefSeq" id="XP_004828780.1">
    <property type="nucleotide sequence ID" value="XM_004828723.1"/>
</dbReference>
<evidence type="ECO:0000256" key="4">
    <source>
        <dbReference type="ARBA" id="ARBA00022694"/>
    </source>
</evidence>
<dbReference type="Gene3D" id="3.40.630.30">
    <property type="match status" value="1"/>
</dbReference>
<dbReference type="GeneID" id="15807057"/>
<dbReference type="OrthoDB" id="10067491at2759"/>
<dbReference type="EC" id="2.3.1.-" evidence="9"/>
<gene>
    <name evidence="14" type="ORF">BEWA_019600</name>
</gene>
<dbReference type="InterPro" id="IPR032672">
    <property type="entry name" value="TmcA/NAT10/Kre33"/>
</dbReference>
<accession>L0AW37</accession>
<evidence type="ECO:0000256" key="5">
    <source>
        <dbReference type="ARBA" id="ARBA00022741"/>
    </source>
</evidence>
<evidence type="ECO:0000313" key="15">
    <source>
        <dbReference type="Proteomes" id="UP000031512"/>
    </source>
</evidence>
<protein>
    <recommendedName>
        <fullName evidence="9">RNA cytidine acetyltransferase</fullName>
        <ecNumber evidence="9">2.3.1.-</ecNumber>
    </recommendedName>
    <alternativeName>
        <fullName evidence="9">18S rRNA cytosine acetyltransferase</fullName>
    </alternativeName>
</protein>
<comment type="catalytic activity">
    <reaction evidence="9">
        <text>a cytidine in 18S rRNA + acetyl-CoA + ATP + H2O = an N(4)-acetylcytidine in 18S rRNA + ADP + phosphate + CoA + H(+)</text>
        <dbReference type="Rhea" id="RHEA:51424"/>
        <dbReference type="Rhea" id="RHEA-COMP:13575"/>
        <dbReference type="Rhea" id="RHEA-COMP:13576"/>
        <dbReference type="ChEBI" id="CHEBI:15377"/>
        <dbReference type="ChEBI" id="CHEBI:15378"/>
        <dbReference type="ChEBI" id="CHEBI:30616"/>
        <dbReference type="ChEBI" id="CHEBI:43474"/>
        <dbReference type="ChEBI" id="CHEBI:57287"/>
        <dbReference type="ChEBI" id="CHEBI:57288"/>
        <dbReference type="ChEBI" id="CHEBI:74900"/>
        <dbReference type="ChEBI" id="CHEBI:82748"/>
        <dbReference type="ChEBI" id="CHEBI:456216"/>
    </reaction>
</comment>
<dbReference type="InterPro" id="IPR033688">
    <property type="entry name" value="NAT10"/>
</dbReference>
<dbReference type="Pfam" id="PF13725">
    <property type="entry name" value="tRNA_bind_2"/>
    <property type="match status" value="1"/>
</dbReference>
<feature type="binding site" evidence="9">
    <location>
        <position position="722"/>
    </location>
    <ligand>
        <name>acetyl-CoA</name>
        <dbReference type="ChEBI" id="CHEBI:57288"/>
    </ligand>
</feature>
<sequence>MKKKVSGDIRALIEHCVSTNERALFVIVGDKGRFQVANLHYLLQRVSGKKPNVLWCYKKALEVSSHQRKRQKVAKKLAQKGLYDESTENPYELFLRTTDIRYCYYRDSQKVLGQTFGVCVLQDFEALTPNVLCRTIETVEGGGMICILLRTMESLQDLYNITMDAHGKLCSHSYNKVEPRFVRRFVLSLSNSKNIIVVDDELNILPICKGGLSEKASKDPKHKLTKLMHKLKTDDFSHEDYLVLKKLAVLSVTHNQLKALIKLLSILIDITNVNTKKIITIISDRGRGKSATIGLFLSSALYLDFRNILVVAPSVENVSTLFAFLERGLKCLGIDEHVGYTIGKQESYTSSLSLNSKRNAHVKYVSSSEIKSFQDFTKAYSWEILIIEEAASIPLPIVEALCTRGIVIISSTVGGYEGTGRSISLKLIEKFKRSQLDSQSLTEIKLNEPIRYSKGDSIELWLNNLLCLNYSKTTSEDIDAPKVTQNAITPSKCKFLIVNRNILFSHHPFAESFLNKVVYTLTSSHYRNSPDDLLLLSDAPAHKLLVLAIFPEVDHMKDKEEDVSQHGQSPDESAPDIMILCVVHIALEGKISKDVAKNTIQRGVKPSGDMIPWTMTQHYYTNNFSELNGMRIVRIAVPQQLQRLGYGSEAIKRLISNVNIIANFDDKLHKDTLLVDVESLYNLHEYAKSGDVENMDEEAVSTIDYIGTSFGLSSSLIRFWNRMGFRAVYARQVPNEATGEFSCIMLLNLNDADNEWLNQFIEDFKHRVLSLAGSCWKNLPSTLVLSLISGNNENTNESDVSTTTHDLDNKKYITMVLKPHDLGRLERYSKQLADFTIVTDLIPKISTLYFEGRIDIRLSFLHSVILLAVGNQFKTPKQTSEELKMPLNQVMALLQKVLAKISKYIYSYESHCD</sequence>
<dbReference type="Pfam" id="PF08351">
    <property type="entry name" value="TmcA_N"/>
    <property type="match status" value="1"/>
</dbReference>
<evidence type="ECO:0000256" key="9">
    <source>
        <dbReference type="HAMAP-Rule" id="MF_03211"/>
    </source>
</evidence>
<dbReference type="PANTHER" id="PTHR10925:SF5">
    <property type="entry name" value="RNA CYTIDINE ACETYLTRANSFERASE"/>
    <property type="match status" value="1"/>
</dbReference>
<evidence type="ECO:0000256" key="2">
    <source>
        <dbReference type="ARBA" id="ARBA00022552"/>
    </source>
</evidence>
<dbReference type="GO" id="GO:0030686">
    <property type="term" value="C:90S preribosome"/>
    <property type="evidence" value="ECO:0007669"/>
    <property type="project" value="TreeGrafter"/>
</dbReference>
<keyword evidence="2 9" id="KW-0698">rRNA processing</keyword>
<feature type="binding site" evidence="9">
    <location>
        <position position="451"/>
    </location>
    <ligand>
        <name>ATP</name>
        <dbReference type="ChEBI" id="CHEBI:30616"/>
    </ligand>
</feature>
<dbReference type="Gene3D" id="3.40.50.300">
    <property type="entry name" value="P-loop containing nucleotide triphosphate hydrolases"/>
    <property type="match status" value="1"/>
</dbReference>
<dbReference type="eggNOG" id="KOG2036">
    <property type="taxonomic scope" value="Eukaryota"/>
</dbReference>
<reference evidence="14 15" key="1">
    <citation type="journal article" date="2012" name="BMC Genomics">
        <title>Comparative genomic analysis and phylogenetic position of Theileria equi.</title>
        <authorList>
            <person name="Kappmeyer L.S."/>
            <person name="Thiagarajan M."/>
            <person name="Herndon D.R."/>
            <person name="Ramsay J.D."/>
            <person name="Caler E."/>
            <person name="Djikeng A."/>
            <person name="Gillespie J.J."/>
            <person name="Lau A.O."/>
            <person name="Roalson E.H."/>
            <person name="Silva J.C."/>
            <person name="Silva M.G."/>
            <person name="Suarez C.E."/>
            <person name="Ueti M.W."/>
            <person name="Nene V.M."/>
            <person name="Mealey R.H."/>
            <person name="Knowles D.P."/>
            <person name="Brayton K.A."/>
        </authorList>
    </citation>
    <scope>NUCLEOTIDE SEQUENCE [LARGE SCALE GENOMIC DNA]</scope>
    <source>
        <strain evidence="14 15">WA</strain>
    </source>
</reference>
<dbReference type="Proteomes" id="UP000031512">
    <property type="component" value="Chromosome 1"/>
</dbReference>
<keyword evidence="6 9" id="KW-0067">ATP-binding</keyword>
<evidence type="ECO:0000256" key="7">
    <source>
        <dbReference type="ARBA" id="ARBA00023242"/>
    </source>
</evidence>
<dbReference type="InterPro" id="IPR027992">
    <property type="entry name" value="tRNA_bind_dom"/>
</dbReference>
<dbReference type="InterPro" id="IPR007807">
    <property type="entry name" value="TcmA/NAT10_helicase"/>
</dbReference>
<keyword evidence="3 9" id="KW-0808">Transferase</keyword>
<feature type="binding site" evidence="9">
    <location>
        <begin position="635"/>
        <end position="637"/>
    </location>
    <ligand>
        <name>acetyl-CoA</name>
        <dbReference type="ChEBI" id="CHEBI:57288"/>
    </ligand>
</feature>
<keyword evidence="5 9" id="KW-0547">Nucleotide-binding</keyword>
<feature type="binding site" evidence="9">
    <location>
        <begin position="642"/>
        <end position="648"/>
    </location>
    <ligand>
        <name>acetyl-CoA</name>
        <dbReference type="ChEBI" id="CHEBI:57288"/>
    </ligand>
</feature>
<dbReference type="GO" id="GO:0000049">
    <property type="term" value="F:tRNA binding"/>
    <property type="evidence" value="ECO:0007669"/>
    <property type="project" value="TreeGrafter"/>
</dbReference>
<name>L0AW37_THEEQ</name>
<dbReference type="Gene3D" id="3.40.50.11040">
    <property type="match status" value="1"/>
</dbReference>
<dbReference type="Pfam" id="PF13718">
    <property type="entry name" value="GNAT_acetyltr_2"/>
    <property type="match status" value="1"/>
</dbReference>
<organism evidence="14 15">
    <name type="scientific">Theileria equi strain WA</name>
    <dbReference type="NCBI Taxonomy" id="1537102"/>
    <lineage>
        <taxon>Eukaryota</taxon>
        <taxon>Sar</taxon>
        <taxon>Alveolata</taxon>
        <taxon>Apicomplexa</taxon>
        <taxon>Aconoidasida</taxon>
        <taxon>Piroplasmida</taxon>
        <taxon>Theileriidae</taxon>
        <taxon>Theileria</taxon>
    </lineage>
</organism>
<keyword evidence="7 9" id="KW-0539">Nucleus</keyword>
<comment type="subcellular location">
    <subcellularLocation>
        <location evidence="1 9">Nucleus</location>
        <location evidence="1 9">Nucleolus</location>
    </subcellularLocation>
</comment>
<dbReference type="KEGG" id="beq:BEWA_019600"/>
<evidence type="ECO:0000256" key="8">
    <source>
        <dbReference type="ARBA" id="ARBA00023315"/>
    </source>
</evidence>
<proteinExistence type="inferred from homology"/>
<comment type="function">
    <text evidence="9">RNA cytidine acetyltransferase with specificity toward both 18S rRNA and tRNAs. Catalyzes the formation of N(4)-acetylcytidine (ac4C) in 18S rRNA. Required for early nucleolar cleavages of precursor rRNA at sites A0, A1 and A2 during 18S rRNA synthesis. Catalyzes the formation of ac4C in serine and leucine tRNAs. Requires a tRNA-binding adapter protein for full tRNA acetyltransferase activity but not for 18S rRNA acetylation.</text>
</comment>
<keyword evidence="4 9" id="KW-0819">tRNA processing</keyword>
<evidence type="ECO:0000259" key="10">
    <source>
        <dbReference type="Pfam" id="PF05127"/>
    </source>
</evidence>
<dbReference type="PANTHER" id="PTHR10925">
    <property type="entry name" value="N-ACETYLTRANSFERASE 10"/>
    <property type="match status" value="1"/>
</dbReference>
<dbReference type="InterPro" id="IPR000182">
    <property type="entry name" value="GNAT_dom"/>
</dbReference>
<dbReference type="VEuPathDB" id="PiroplasmaDB:BEWA_019600"/>
<dbReference type="GO" id="GO:1904812">
    <property type="term" value="P:rRNA acetylation involved in maturation of SSU-rRNA"/>
    <property type="evidence" value="ECO:0007669"/>
    <property type="project" value="InterPro"/>
</dbReference>
<comment type="catalytic activity">
    <reaction evidence="9">
        <text>a cytidine in tRNA + acetyl-CoA + ATP + H2O = an N(4)-acetylcytidine in tRNA + ADP + phosphate + CoA + H(+)</text>
        <dbReference type="Rhea" id="RHEA:53876"/>
        <dbReference type="Rhea" id="RHEA-COMP:13670"/>
        <dbReference type="Rhea" id="RHEA-COMP:13671"/>
        <dbReference type="ChEBI" id="CHEBI:15377"/>
        <dbReference type="ChEBI" id="CHEBI:15378"/>
        <dbReference type="ChEBI" id="CHEBI:30616"/>
        <dbReference type="ChEBI" id="CHEBI:43474"/>
        <dbReference type="ChEBI" id="CHEBI:57287"/>
        <dbReference type="ChEBI" id="CHEBI:57288"/>
        <dbReference type="ChEBI" id="CHEBI:74900"/>
        <dbReference type="ChEBI" id="CHEBI:82748"/>
        <dbReference type="ChEBI" id="CHEBI:456216"/>
    </reaction>
</comment>
<evidence type="ECO:0000256" key="6">
    <source>
        <dbReference type="ARBA" id="ARBA00022840"/>
    </source>
</evidence>
<evidence type="ECO:0000259" key="12">
    <source>
        <dbReference type="Pfam" id="PF13718"/>
    </source>
</evidence>
<evidence type="ECO:0000256" key="1">
    <source>
        <dbReference type="ARBA" id="ARBA00004604"/>
    </source>
</evidence>
<evidence type="ECO:0000259" key="11">
    <source>
        <dbReference type="Pfam" id="PF08351"/>
    </source>
</evidence>
<dbReference type="AlphaFoldDB" id="L0AW37"/>
<dbReference type="GO" id="GO:0005730">
    <property type="term" value="C:nucleolus"/>
    <property type="evidence" value="ECO:0007669"/>
    <property type="project" value="UniProtKB-SubCell"/>
</dbReference>
<dbReference type="InterPro" id="IPR027417">
    <property type="entry name" value="P-loop_NTPase"/>
</dbReference>
<feature type="binding site" evidence="9">
    <location>
        <begin position="286"/>
        <end position="295"/>
    </location>
    <ligand>
        <name>ATP</name>
        <dbReference type="ChEBI" id="CHEBI:30616"/>
    </ligand>
</feature>
<dbReference type="STRING" id="1537102.L0AW37"/>
<dbReference type="SUPFAM" id="SSF52540">
    <property type="entry name" value="P-loop containing nucleoside triphosphate hydrolases"/>
    <property type="match status" value="1"/>
</dbReference>
<dbReference type="HAMAP" id="MF_03211">
    <property type="entry name" value="RNA_acetyltr_Nat10"/>
    <property type="match status" value="1"/>
</dbReference>
<comment type="similarity">
    <text evidence="9">Belongs to the RNA cytidine acetyltransferase family. NAT10 subfamily.</text>
</comment>
<feature type="domain" description="N-acetyltransferase" evidence="12">
    <location>
        <begin position="517"/>
        <end position="749"/>
    </location>
</feature>
<dbReference type="EMBL" id="CP001669">
    <property type="protein sequence ID" value="AFZ79114.1"/>
    <property type="molecule type" value="Genomic_DNA"/>
</dbReference>
<keyword evidence="8 9" id="KW-0012">Acyltransferase</keyword>
<dbReference type="GO" id="GO:0005524">
    <property type="term" value="F:ATP binding"/>
    <property type="evidence" value="ECO:0007669"/>
    <property type="project" value="UniProtKB-UniRule"/>
</dbReference>
<feature type="domain" description="TmcA/NAT10 N-terminal" evidence="11">
    <location>
        <begin position="1"/>
        <end position="199"/>
    </location>
</feature>
<feature type="domain" description="TcmA/NAT10 helicase" evidence="10">
    <location>
        <begin position="281"/>
        <end position="469"/>
    </location>
</feature>
<keyword evidence="15" id="KW-1185">Reference proteome</keyword>
<feature type="domain" description="Possible tRNA binding" evidence="13">
    <location>
        <begin position="756"/>
        <end position="908"/>
    </location>
</feature>
<dbReference type="InterPro" id="IPR013562">
    <property type="entry name" value="TmcA/NAT10_N"/>
</dbReference>
<dbReference type="GO" id="GO:1990883">
    <property type="term" value="F:18S rRNA cytidine N-acetyltransferase activity"/>
    <property type="evidence" value="ECO:0007669"/>
    <property type="project" value="TreeGrafter"/>
</dbReference>
<dbReference type="GO" id="GO:0051392">
    <property type="term" value="F:tRNA cytidine N4-acetyltransferase activity"/>
    <property type="evidence" value="ECO:0007669"/>
    <property type="project" value="RHEA"/>
</dbReference>
<dbReference type="GO" id="GO:0051391">
    <property type="term" value="P:tRNA acetylation"/>
    <property type="evidence" value="ECO:0007669"/>
    <property type="project" value="UniProtKB-UniRule"/>
</dbReference>
<evidence type="ECO:0000259" key="13">
    <source>
        <dbReference type="Pfam" id="PF13725"/>
    </source>
</evidence>
<evidence type="ECO:0000256" key="3">
    <source>
        <dbReference type="ARBA" id="ARBA00022679"/>
    </source>
</evidence>
<dbReference type="Pfam" id="PF05127">
    <property type="entry name" value="NAT10_TcmA_helicase"/>
    <property type="match status" value="1"/>
</dbReference>
<evidence type="ECO:0000313" key="14">
    <source>
        <dbReference type="EMBL" id="AFZ79114.1"/>
    </source>
</evidence>